<evidence type="ECO:0000313" key="3">
    <source>
        <dbReference type="Proteomes" id="UP001328107"/>
    </source>
</evidence>
<protein>
    <submittedName>
        <fullName evidence="2">Uncharacterized protein</fullName>
    </submittedName>
</protein>
<reference evidence="3" key="1">
    <citation type="submission" date="2022-10" db="EMBL/GenBank/DDBJ databases">
        <title>Genome assembly of Pristionchus species.</title>
        <authorList>
            <person name="Yoshida K."/>
            <person name="Sommer R.J."/>
        </authorList>
    </citation>
    <scope>NUCLEOTIDE SEQUENCE [LARGE SCALE GENOMIC DNA]</scope>
    <source>
        <strain evidence="3">RS5460</strain>
    </source>
</reference>
<reference evidence="2" key="2">
    <citation type="submission" date="2023-06" db="EMBL/GenBank/DDBJ databases">
        <title>Genome assembly of Pristionchus species.</title>
        <authorList>
            <person name="Yoshida K."/>
            <person name="Sommer R.J."/>
        </authorList>
    </citation>
    <scope>NUCLEOTIDE SEQUENCE</scope>
    <source>
        <strain evidence="2">RS5460</strain>
    </source>
</reference>
<keyword evidence="3" id="KW-1185">Reference proteome</keyword>
<organism evidence="2 3">
    <name type="scientific">Pristionchus mayeri</name>
    <dbReference type="NCBI Taxonomy" id="1317129"/>
    <lineage>
        <taxon>Eukaryota</taxon>
        <taxon>Metazoa</taxon>
        <taxon>Ecdysozoa</taxon>
        <taxon>Nematoda</taxon>
        <taxon>Chromadorea</taxon>
        <taxon>Rhabditida</taxon>
        <taxon>Rhabditina</taxon>
        <taxon>Diplogasteromorpha</taxon>
        <taxon>Diplogasteroidea</taxon>
        <taxon>Neodiplogasteridae</taxon>
        <taxon>Pristionchus</taxon>
    </lineage>
</organism>
<name>A0AAN5CW60_9BILA</name>
<evidence type="ECO:0000313" key="1">
    <source>
        <dbReference type="EMBL" id="GMR51154.1"/>
    </source>
</evidence>
<dbReference type="AlphaFoldDB" id="A0AAN5CW60"/>
<dbReference type="EMBL" id="BTRK01000005">
    <property type="protein sequence ID" value="GMR51157.1"/>
    <property type="molecule type" value="Genomic_DNA"/>
</dbReference>
<gene>
    <name evidence="1" type="ORF">PMAYCL1PPCAC_21349</name>
    <name evidence="2" type="ORF">PMAYCL1PPCAC_21352</name>
</gene>
<dbReference type="EMBL" id="BTRK01000005">
    <property type="protein sequence ID" value="GMR51154.1"/>
    <property type="molecule type" value="Genomic_DNA"/>
</dbReference>
<proteinExistence type="predicted"/>
<dbReference type="Proteomes" id="UP001328107">
    <property type="component" value="Unassembled WGS sequence"/>
</dbReference>
<accession>A0AAN5CW60</accession>
<sequence length="150" mass="17272">MEVRIGSSDLTRSLHHLCTVNRGISEDQLSPECEHKSASLKRTSGWHEKNDIVPKHLGIECKRDAHVTRGLFDENCFSRRDEAPLFRIFNHPIRCSVLHRASWAHELQFYGYLARKSGRNSIEHHQGSVTDSSSSIRKDAIHYYMHAIHS</sequence>
<evidence type="ECO:0000313" key="2">
    <source>
        <dbReference type="EMBL" id="GMR51157.1"/>
    </source>
</evidence>
<comment type="caution">
    <text evidence="2">The sequence shown here is derived from an EMBL/GenBank/DDBJ whole genome shotgun (WGS) entry which is preliminary data.</text>
</comment>